<gene>
    <name evidence="2" type="ORF">BO94DRAFT_567834</name>
</gene>
<reference evidence="2 3" key="1">
    <citation type="submission" date="2016-12" db="EMBL/GenBank/DDBJ databases">
        <title>The genomes of Aspergillus section Nigri reveals drivers in fungal speciation.</title>
        <authorList>
            <consortium name="DOE Joint Genome Institute"/>
            <person name="Vesth T.C."/>
            <person name="Nybo J."/>
            <person name="Theobald S."/>
            <person name="Brandl J."/>
            <person name="Frisvad J.C."/>
            <person name="Nielsen K.F."/>
            <person name="Lyhne E.K."/>
            <person name="Kogle M.E."/>
            <person name="Kuo A."/>
            <person name="Riley R."/>
            <person name="Clum A."/>
            <person name="Nolan M."/>
            <person name="Lipzen A."/>
            <person name="Salamov A."/>
            <person name="Henrissat B."/>
            <person name="Wiebenga A."/>
            <person name="De Vries R.P."/>
            <person name="Grigoriev I.V."/>
            <person name="Mortensen U.H."/>
            <person name="Andersen M.R."/>
            <person name="Baker S.E."/>
        </authorList>
    </citation>
    <scope>NUCLEOTIDE SEQUENCE [LARGE SCALE GENOMIC DNA]</scope>
    <source>
        <strain evidence="2 3">CBS 115572</strain>
    </source>
</reference>
<dbReference type="OrthoDB" id="5362512at2759"/>
<evidence type="ECO:0000313" key="3">
    <source>
        <dbReference type="Proteomes" id="UP000246702"/>
    </source>
</evidence>
<proteinExistence type="predicted"/>
<evidence type="ECO:0000313" key="2">
    <source>
        <dbReference type="EMBL" id="PWY79522.1"/>
    </source>
</evidence>
<comment type="caution">
    <text evidence="2">The sequence shown here is derived from an EMBL/GenBank/DDBJ whole genome shotgun (WGS) entry which is preliminary data.</text>
</comment>
<dbReference type="AlphaFoldDB" id="A0A317W2M3"/>
<dbReference type="GeneID" id="37116795"/>
<dbReference type="PANTHER" id="PTHR33112">
    <property type="entry name" value="DOMAIN PROTEIN, PUTATIVE-RELATED"/>
    <property type="match status" value="1"/>
</dbReference>
<dbReference type="Proteomes" id="UP000246702">
    <property type="component" value="Unassembled WGS sequence"/>
</dbReference>
<dbReference type="RefSeq" id="XP_025465094.1">
    <property type="nucleotide sequence ID" value="XM_025614652.1"/>
</dbReference>
<keyword evidence="3" id="KW-1185">Reference proteome</keyword>
<organism evidence="2 3">
    <name type="scientific">Aspergillus sclerotioniger CBS 115572</name>
    <dbReference type="NCBI Taxonomy" id="1450535"/>
    <lineage>
        <taxon>Eukaryota</taxon>
        <taxon>Fungi</taxon>
        <taxon>Dikarya</taxon>
        <taxon>Ascomycota</taxon>
        <taxon>Pezizomycotina</taxon>
        <taxon>Eurotiomycetes</taxon>
        <taxon>Eurotiomycetidae</taxon>
        <taxon>Eurotiales</taxon>
        <taxon>Aspergillaceae</taxon>
        <taxon>Aspergillus</taxon>
        <taxon>Aspergillus subgen. Circumdati</taxon>
    </lineage>
</organism>
<sequence>MVPSVDPASDRNPDPMCPHRDLRLDSNVFGILEPLGRFLENAPTCLGWVTMAIEKSEEAPLLIVPQVTLQVQQSVDPPTWNSPTRTGASFHFLQRATNPCYESPGRDGEPVDGARYVERLVANSLEVVEDSGSPVAFQRAQQWLSFCEENHEACKPPNPDFFPRRLVNMGSWDGSHEPFLYEPTTPVLLTTTTDNIKSCYEKITITTLPLALQDAIMVCRNLKIPNLWVDSLCIIQDDIVAWLHDASTMYDVYLNSHLTITVMEPNSCKSRFLSKQRFGDPSWQQLFHPSMSDSRNGTPSMDGLIRPGEFKPRSYEDRSSLNQRGWCLQESLLPNRRLCYDGNEMIWECVCRQLCECGHVVPPQVPRDTIPGYIKLGALFKTHVLRGSYPSNGLNFLEWHRARSTWRMKLPPHKVPYQRWRDLVMDYTYRTLSKKHDRLRALSGLARMVWTNLRHEDETSELYLAGLWRKELLFDLCWQVRPLDEVAEPPETGVESPEEAGYHIPSWSWASVERPVTYKFALPLEGWKYKPSLVDECVVENVSCQNEIPEGPTSAVIEGSIVLNGSFAPVKLIRGEKELDKFRRKTGFPTSGEMGAFHEEEVELDRPELDRPNGHYYCFRLFSWLTRRMGSQTWFRVLAASTHQTGAFERIGIWHLHVHPEEDTYFARVSCPIFKDAKSASVRII</sequence>
<dbReference type="STRING" id="1450535.A0A317W2M3"/>
<dbReference type="EMBL" id="MSFK01000023">
    <property type="protein sequence ID" value="PWY79522.1"/>
    <property type="molecule type" value="Genomic_DNA"/>
</dbReference>
<feature type="domain" description="Heterokaryon incompatibility" evidence="1">
    <location>
        <begin position="197"/>
        <end position="330"/>
    </location>
</feature>
<evidence type="ECO:0000259" key="1">
    <source>
        <dbReference type="Pfam" id="PF06985"/>
    </source>
</evidence>
<dbReference type="InterPro" id="IPR010730">
    <property type="entry name" value="HET"/>
</dbReference>
<dbReference type="PANTHER" id="PTHR33112:SF16">
    <property type="entry name" value="HETEROKARYON INCOMPATIBILITY DOMAIN-CONTAINING PROTEIN"/>
    <property type="match status" value="1"/>
</dbReference>
<accession>A0A317W2M3</accession>
<dbReference type="Pfam" id="PF06985">
    <property type="entry name" value="HET"/>
    <property type="match status" value="1"/>
</dbReference>
<name>A0A317W2M3_9EURO</name>
<protein>
    <recommendedName>
        <fullName evidence="1">Heterokaryon incompatibility domain-containing protein</fullName>
    </recommendedName>
</protein>